<name>A0A9Q1H1Z7_HOLLE</name>
<dbReference type="AlphaFoldDB" id="A0A9Q1H1Z7"/>
<dbReference type="Proteomes" id="UP001152320">
    <property type="component" value="Chromosome 13"/>
</dbReference>
<comment type="caution">
    <text evidence="1">The sequence shown here is derived from an EMBL/GenBank/DDBJ whole genome shotgun (WGS) entry which is preliminary data.</text>
</comment>
<protein>
    <submittedName>
        <fullName evidence="1">Uncharacterized protein</fullName>
    </submittedName>
</protein>
<sequence>MKRWLEKTCSFRDRLRKRAWHFLHPNPSKIIKETYGFKSRKAAPYIKELESFENELDKLIVNAEWKYAANDFQKKLHEDLKNIRQDKRLTVSADKTRNYYKMEPRSYNSLLNDSITKTYRKANPHDVPSLNREAKRIAKSLNLDDRIDQLAEREAFISLKDHKNNFANKPTCRLISPTKSDIGQISKQILDKVIKTIRTKTKVNIWKSTRDVLQWYNSITDKPNHSFVIFDIVEFYPSITENLLLKALNYANQLHRITPEEINIILHARRTIVFSSDAQWRKKDNDSLFDITMGSLDGAECCELVVCYLLSLLQPKYVNNLGLYRDDGLGAFNCPPRELENIKKDICKTFRENDLKITVEATKNP</sequence>
<gene>
    <name evidence="1" type="ORF">HOLleu_26475</name>
</gene>
<reference evidence="1" key="1">
    <citation type="submission" date="2021-10" db="EMBL/GenBank/DDBJ databases">
        <title>Tropical sea cucumber genome reveals ecological adaptation and Cuvierian tubules defense mechanism.</title>
        <authorList>
            <person name="Chen T."/>
        </authorList>
    </citation>
    <scope>NUCLEOTIDE SEQUENCE</scope>
    <source>
        <strain evidence="1">Nanhai2018</strain>
        <tissue evidence="1">Muscle</tissue>
    </source>
</reference>
<keyword evidence="2" id="KW-1185">Reference proteome</keyword>
<dbReference type="OrthoDB" id="5970526at2759"/>
<organism evidence="1 2">
    <name type="scientific">Holothuria leucospilota</name>
    <name type="common">Black long sea cucumber</name>
    <name type="synonym">Mertensiothuria leucospilota</name>
    <dbReference type="NCBI Taxonomy" id="206669"/>
    <lineage>
        <taxon>Eukaryota</taxon>
        <taxon>Metazoa</taxon>
        <taxon>Echinodermata</taxon>
        <taxon>Eleutherozoa</taxon>
        <taxon>Echinozoa</taxon>
        <taxon>Holothuroidea</taxon>
        <taxon>Aspidochirotacea</taxon>
        <taxon>Aspidochirotida</taxon>
        <taxon>Holothuriidae</taxon>
        <taxon>Holothuria</taxon>
    </lineage>
</organism>
<evidence type="ECO:0000313" key="1">
    <source>
        <dbReference type="EMBL" id="KAJ8030148.1"/>
    </source>
</evidence>
<evidence type="ECO:0000313" key="2">
    <source>
        <dbReference type="Proteomes" id="UP001152320"/>
    </source>
</evidence>
<proteinExistence type="predicted"/>
<dbReference type="EMBL" id="JAIZAY010000013">
    <property type="protein sequence ID" value="KAJ8030148.1"/>
    <property type="molecule type" value="Genomic_DNA"/>
</dbReference>
<accession>A0A9Q1H1Z7</accession>